<protein>
    <recommendedName>
        <fullName evidence="1">HTH arsR-type domain-containing protein</fullName>
    </recommendedName>
</protein>
<dbReference type="InterPro" id="IPR036390">
    <property type="entry name" value="WH_DNA-bd_sf"/>
</dbReference>
<reference evidence="2 3" key="1">
    <citation type="journal article" date="2014" name="Int. J. Syst. Evol. Microbiol.">
        <title>Nitrososphaera viennensis gen. nov., sp. nov., an aerobic and mesophilic, ammonia-oxidizing archaeon from soil and a member of the archaeal phylum Thaumarchaeota.</title>
        <authorList>
            <person name="Stieglmeier M."/>
            <person name="Klingl A."/>
            <person name="Alves R.J."/>
            <person name="Rittmann S.K."/>
            <person name="Melcher M."/>
            <person name="Leisch N."/>
            <person name="Schleper C."/>
        </authorList>
    </citation>
    <scope>NUCLEOTIDE SEQUENCE [LARGE SCALE GENOMIC DNA]</scope>
    <source>
        <strain evidence="2">EN76</strain>
    </source>
</reference>
<dbReference type="EMBL" id="CP007536">
    <property type="protein sequence ID" value="AIC17147.1"/>
    <property type="molecule type" value="Genomic_DNA"/>
</dbReference>
<sequence>MMKAVQIVGDQAVARAMTDTIRRTILMMLRDRPMTQTQLAEELGLSKAALSHHLKILKQHELVSIVKKEEESHGIVQKFFAANSYLLLYDFSVLPRDIAGYFYPARLERARGVISMLSLNNQSFMRDCKLTDFIARNLSAYLIEAAGPYVDKEIDYGDEGLIYEIYTKAIRALLRKKLDLMALQ</sequence>
<dbReference type="PROSITE" id="PS50987">
    <property type="entry name" value="HTH_ARSR_2"/>
    <property type="match status" value="1"/>
</dbReference>
<dbReference type="AlphaFoldDB" id="A0A060HVR6"/>
<evidence type="ECO:0000313" key="3">
    <source>
        <dbReference type="Proteomes" id="UP000027093"/>
    </source>
</evidence>
<dbReference type="GeneID" id="74948106"/>
<evidence type="ECO:0000313" key="2">
    <source>
        <dbReference type="EMBL" id="AIC17147.1"/>
    </source>
</evidence>
<dbReference type="KEGG" id="nvn:NVIE_028720"/>
<dbReference type="HOGENOM" id="CLU_125301_0_0_2"/>
<dbReference type="Pfam" id="PF01022">
    <property type="entry name" value="HTH_5"/>
    <property type="match status" value="1"/>
</dbReference>
<dbReference type="Proteomes" id="UP000027093">
    <property type="component" value="Chromosome"/>
</dbReference>
<dbReference type="InterPro" id="IPR036388">
    <property type="entry name" value="WH-like_DNA-bd_sf"/>
</dbReference>
<feature type="domain" description="HTH arsR-type" evidence="1">
    <location>
        <begin position="2"/>
        <end position="96"/>
    </location>
</feature>
<dbReference type="SUPFAM" id="SSF46785">
    <property type="entry name" value="Winged helix' DNA-binding domain"/>
    <property type="match status" value="1"/>
</dbReference>
<organism evidence="2 3">
    <name type="scientific">Nitrososphaera viennensis EN76</name>
    <dbReference type="NCBI Taxonomy" id="926571"/>
    <lineage>
        <taxon>Archaea</taxon>
        <taxon>Nitrososphaerota</taxon>
        <taxon>Nitrososphaeria</taxon>
        <taxon>Nitrososphaerales</taxon>
        <taxon>Nitrososphaeraceae</taxon>
        <taxon>Nitrososphaera</taxon>
    </lineage>
</organism>
<name>A0A060HVR6_9ARCH</name>
<dbReference type="PANTHER" id="PTHR38600">
    <property type="entry name" value="TRANSCRIPTIONAL REGULATORY PROTEIN"/>
    <property type="match status" value="1"/>
</dbReference>
<dbReference type="InterPro" id="IPR011991">
    <property type="entry name" value="ArsR-like_HTH"/>
</dbReference>
<accession>A0A060HVR6</accession>
<evidence type="ECO:0000259" key="1">
    <source>
        <dbReference type="PROSITE" id="PS50987"/>
    </source>
</evidence>
<dbReference type="InterPro" id="IPR001845">
    <property type="entry name" value="HTH_ArsR_DNA-bd_dom"/>
</dbReference>
<proteinExistence type="predicted"/>
<gene>
    <name evidence="2" type="ORF">NVIE_028720</name>
</gene>
<dbReference type="STRING" id="926571.NVIE_028720"/>
<keyword evidence="3" id="KW-1185">Reference proteome</keyword>
<dbReference type="SMART" id="SM00418">
    <property type="entry name" value="HTH_ARSR"/>
    <property type="match status" value="1"/>
</dbReference>
<dbReference type="Gene3D" id="1.10.10.10">
    <property type="entry name" value="Winged helix-like DNA-binding domain superfamily/Winged helix DNA-binding domain"/>
    <property type="match status" value="1"/>
</dbReference>
<dbReference type="RefSeq" id="WP_075055758.1">
    <property type="nucleotide sequence ID" value="NZ_CP007536.1"/>
</dbReference>
<dbReference type="GO" id="GO:0003700">
    <property type="term" value="F:DNA-binding transcription factor activity"/>
    <property type="evidence" value="ECO:0007669"/>
    <property type="project" value="InterPro"/>
</dbReference>
<dbReference type="PANTHER" id="PTHR38600:SF2">
    <property type="entry name" value="SLL0088 PROTEIN"/>
    <property type="match status" value="1"/>
</dbReference>
<dbReference type="CDD" id="cd00090">
    <property type="entry name" value="HTH_ARSR"/>
    <property type="match status" value="1"/>
</dbReference>
<dbReference type="OrthoDB" id="46231at2157"/>